<dbReference type="CDD" id="cd00054">
    <property type="entry name" value="EGF_CA"/>
    <property type="match status" value="2"/>
</dbReference>
<dbReference type="FunFam" id="2.10.25.10:FF:000038">
    <property type="entry name" value="Fibrillin 2"/>
    <property type="match status" value="1"/>
</dbReference>
<keyword evidence="9" id="KW-0130">Cell adhesion</keyword>
<evidence type="ECO:0000256" key="8">
    <source>
        <dbReference type="ARBA" id="ARBA00022837"/>
    </source>
</evidence>
<evidence type="ECO:0000256" key="2">
    <source>
        <dbReference type="ARBA" id="ARBA00022475"/>
    </source>
</evidence>
<dbReference type="SUPFAM" id="SSF57196">
    <property type="entry name" value="EGF/Laminin"/>
    <property type="match status" value="2"/>
</dbReference>
<proteinExistence type="inferred from homology"/>
<dbReference type="PROSITE" id="PS50221">
    <property type="entry name" value="GAIN_B"/>
    <property type="match status" value="1"/>
</dbReference>
<dbReference type="Pfam" id="PF01825">
    <property type="entry name" value="GPS"/>
    <property type="match status" value="1"/>
</dbReference>
<dbReference type="Ensembl" id="ENSMMMT00000028691.1">
    <property type="protein sequence ID" value="ENSMMMP00000025353.1"/>
    <property type="gene ID" value="ENSMMMG00000022196.1"/>
</dbReference>
<dbReference type="InterPro" id="IPR018097">
    <property type="entry name" value="EGF_Ca-bd_CS"/>
</dbReference>
<dbReference type="Gene3D" id="2.10.25.10">
    <property type="entry name" value="Laminin"/>
    <property type="match status" value="3"/>
</dbReference>
<dbReference type="GO" id="GO:0007155">
    <property type="term" value="P:cell adhesion"/>
    <property type="evidence" value="ECO:0007669"/>
    <property type="project" value="UniProtKB-KW"/>
</dbReference>
<reference evidence="26" key="2">
    <citation type="submission" date="2025-09" db="UniProtKB">
        <authorList>
            <consortium name="Ensembl"/>
        </authorList>
    </citation>
    <scope>IDENTIFICATION</scope>
</reference>
<keyword evidence="6" id="KW-0677">Repeat</keyword>
<dbReference type="InterPro" id="IPR000832">
    <property type="entry name" value="GPCR_2_secretin-like"/>
</dbReference>
<keyword evidence="2" id="KW-1003">Cell membrane</keyword>
<dbReference type="PROSITE" id="PS00650">
    <property type="entry name" value="G_PROTEIN_RECEP_F2_2"/>
    <property type="match status" value="1"/>
</dbReference>
<evidence type="ECO:0000256" key="13">
    <source>
        <dbReference type="ARBA" id="ARBA00023180"/>
    </source>
</evidence>
<evidence type="ECO:0000256" key="3">
    <source>
        <dbReference type="ARBA" id="ARBA00022536"/>
    </source>
</evidence>
<evidence type="ECO:0000256" key="6">
    <source>
        <dbReference type="ARBA" id="ARBA00022737"/>
    </source>
</evidence>
<dbReference type="Pfam" id="PF07645">
    <property type="entry name" value="EGF_CA"/>
    <property type="match status" value="2"/>
</dbReference>
<evidence type="ECO:0000256" key="10">
    <source>
        <dbReference type="ARBA" id="ARBA00022989"/>
    </source>
</evidence>
<reference evidence="26" key="1">
    <citation type="submission" date="2025-08" db="UniProtKB">
        <authorList>
            <consortium name="Ensembl"/>
        </authorList>
    </citation>
    <scope>IDENTIFICATION</scope>
</reference>
<feature type="transmembrane region" description="Helical" evidence="22">
    <location>
        <begin position="595"/>
        <end position="614"/>
    </location>
</feature>
<organism evidence="26 27">
    <name type="scientific">Marmota marmota marmota</name>
    <name type="common">Alpine marmot</name>
    <dbReference type="NCBI Taxonomy" id="9994"/>
    <lineage>
        <taxon>Eukaryota</taxon>
        <taxon>Metazoa</taxon>
        <taxon>Chordata</taxon>
        <taxon>Craniata</taxon>
        <taxon>Vertebrata</taxon>
        <taxon>Euteleostomi</taxon>
        <taxon>Mammalia</taxon>
        <taxon>Eutheria</taxon>
        <taxon>Euarchontoglires</taxon>
        <taxon>Glires</taxon>
        <taxon>Rodentia</taxon>
        <taxon>Sciuromorpha</taxon>
        <taxon>Sciuridae</taxon>
        <taxon>Xerinae</taxon>
        <taxon>Marmotini</taxon>
        <taxon>Marmota</taxon>
    </lineage>
</organism>
<feature type="domain" description="EGF-like" evidence="23">
    <location>
        <begin position="56"/>
        <end position="95"/>
    </location>
</feature>
<feature type="transmembrane region" description="Helical" evidence="22">
    <location>
        <begin position="484"/>
        <end position="508"/>
    </location>
</feature>
<feature type="domain" description="G-protein coupled receptors family 2 profile 2" evidence="25">
    <location>
        <begin position="485"/>
        <end position="731"/>
    </location>
</feature>
<protein>
    <recommendedName>
        <fullName evidence="18">Adhesion G protein-coupled receptor E2</fullName>
    </recommendedName>
    <alternativeName>
        <fullName evidence="20">EGF-like module receptor 2</fullName>
    </alternativeName>
    <alternativeName>
        <fullName evidence="19">EGF-like module-containing mucin-like hormone receptor-like 2</fullName>
    </alternativeName>
</protein>
<dbReference type="Gene3D" id="1.20.1070.10">
    <property type="entry name" value="Rhodopsin 7-helix transmembrane proteins"/>
    <property type="match status" value="1"/>
</dbReference>
<dbReference type="GO" id="GO:0004930">
    <property type="term" value="F:G protein-coupled receptor activity"/>
    <property type="evidence" value="ECO:0007669"/>
    <property type="project" value="InterPro"/>
</dbReference>
<comment type="subunit">
    <text evidence="17">Forms a heterodimer, consisting of a large extracellular region non-covalently linked to a seven-transmembrane moiety. Interacts with chondroitin sulfate; the interaction with chondroitin sulfate is calcium-dependent. Interacts with CD55.</text>
</comment>
<comment type="similarity">
    <text evidence="1">Belongs to the G-protein coupled receptor 2 family. Adhesion G-protein coupled receptor (ADGR) subfamily.</text>
</comment>
<dbReference type="AlphaFoldDB" id="A0A8C6EYW6"/>
<dbReference type="InterPro" id="IPR000203">
    <property type="entry name" value="GPS"/>
</dbReference>
<feature type="transmembrane region" description="Helical" evidence="22">
    <location>
        <begin position="679"/>
        <end position="701"/>
    </location>
</feature>
<dbReference type="GeneTree" id="ENSGT00940000162597"/>
<evidence type="ECO:0000256" key="22">
    <source>
        <dbReference type="SAM" id="Phobius"/>
    </source>
</evidence>
<sequence length="811" mass="89274">RAGRVFLKDIICAPTACNPWCPPNSECVNATACRCKPGFASSSVEVFTNPLVTCHDINECLLPRKVSCGYFADCHNVQGSYYCTCSPGFELRSGAKKFTNASENTCQGKEVHRAKLGIKGTLRTQGPYGCTLCHVYIPWPEDPGDMDECSSGQHKCHRSTTCTNTEGSYSCQCRSGWEPIPGSVNGFYKKICKGTQPSLTPEPPPPHTHVHTHMHMLIHTHTLMPFFTWPLPPGVHSQRLSHFFDKVNNLHRDLKSAMAKDTIQGLMQEVDELLETPGDLETLPPSQKHCVATHLLTGLESALRHLSRGLPEGTATFNYSAGTQLSLEVQERGDGNVTLTLNQAKMQLNWNLAQESAHRGMDKLLAKAPLVLEPEKQVAPHGTHKDLLPRVSSVLLSDVVSAFLSSNDTQNLSSPVTFTFSHPVTPRHKVLCVFWDHSQNGSHWTTAGCRTVSTGGVSTTCHCTHLSSFAVLMVHYHVQDNDPVLDFITCVGLGVSLLCLVLAALTFLLCRAIQNTSTSLHLQLSLCLLLAHLLFLTAIDRTQPEVLCAVTAGALHYLYLASFTWMLLEGLFLFLTARNLTVLSSSSRNRLMRRLMFPVGYGVPAAIVAVSAAARPHLYGTPARCWLRPEQGFMWGFLGPVCAISSVNMVFFLMTLCIVKSKLSSINRDVSTLQNTRVLTFKAMAHLFILGCTWCLGVLQVGSLAPVMAYLFTIVNSLQGVFIFLVYCLLSQQVQEQYRTWLKRIRKWTTESESYTLSSKAVSDTSRPSCPSKTLEVCRASTEAGIKNSLGTGKIWKENSTLLPLIVGDGQ</sequence>
<dbReference type="InterPro" id="IPR001881">
    <property type="entry name" value="EGF-like_Ca-bd_dom"/>
</dbReference>
<keyword evidence="5" id="KW-0732">Signal</keyword>
<dbReference type="InterPro" id="IPR049883">
    <property type="entry name" value="NOTCH1_EGF-like"/>
</dbReference>
<keyword evidence="13" id="KW-0325">Glycoprotein</keyword>
<dbReference type="GO" id="GO:0006954">
    <property type="term" value="P:inflammatory response"/>
    <property type="evidence" value="ECO:0007669"/>
    <property type="project" value="UniProtKB-KW"/>
</dbReference>
<evidence type="ECO:0000256" key="4">
    <source>
        <dbReference type="ARBA" id="ARBA00022692"/>
    </source>
</evidence>
<keyword evidence="8" id="KW-0106">Calcium</keyword>
<dbReference type="InterPro" id="IPR003056">
    <property type="entry name" value="GPCR_2_ADGRE2_ADGRE5"/>
</dbReference>
<evidence type="ECO:0000256" key="21">
    <source>
        <dbReference type="PROSITE-ProRule" id="PRU00076"/>
    </source>
</evidence>
<evidence type="ECO:0000256" key="14">
    <source>
        <dbReference type="ARBA" id="ARBA00023198"/>
    </source>
</evidence>
<feature type="domain" description="GAIN-B" evidence="24">
    <location>
        <begin position="315"/>
        <end position="479"/>
    </location>
</feature>
<evidence type="ECO:0000256" key="7">
    <source>
        <dbReference type="ARBA" id="ARBA00022813"/>
    </source>
</evidence>
<evidence type="ECO:0000256" key="1">
    <source>
        <dbReference type="ARBA" id="ARBA00007343"/>
    </source>
</evidence>
<evidence type="ECO:0000256" key="19">
    <source>
        <dbReference type="ARBA" id="ARBA00081626"/>
    </source>
</evidence>
<keyword evidence="3 21" id="KW-0245">EGF-like domain</keyword>
<evidence type="ECO:0000313" key="26">
    <source>
        <dbReference type="Ensembl" id="ENSMMMP00000025353.1"/>
    </source>
</evidence>
<dbReference type="SMART" id="SM00181">
    <property type="entry name" value="EGF"/>
    <property type="match status" value="3"/>
</dbReference>
<evidence type="ECO:0000313" key="27">
    <source>
        <dbReference type="Proteomes" id="UP000694407"/>
    </source>
</evidence>
<dbReference type="InterPro" id="IPR000152">
    <property type="entry name" value="EGF-type_Asp/Asn_hydroxyl_site"/>
</dbReference>
<evidence type="ECO:0000259" key="23">
    <source>
        <dbReference type="PROSITE" id="PS50026"/>
    </source>
</evidence>
<dbReference type="SUPFAM" id="SSF81321">
    <property type="entry name" value="Family A G protein-coupled receptor-like"/>
    <property type="match status" value="1"/>
</dbReference>
<dbReference type="PRINTS" id="PR01278">
    <property type="entry name" value="CD97PROTEIN"/>
</dbReference>
<dbReference type="FunFam" id="2.10.25.10:FF:000177">
    <property type="entry name" value="Adhesion G protein-coupled receptor E2"/>
    <property type="match status" value="1"/>
</dbReference>
<dbReference type="Gene3D" id="2.60.220.50">
    <property type="match status" value="1"/>
</dbReference>
<evidence type="ECO:0000259" key="25">
    <source>
        <dbReference type="PROSITE" id="PS50261"/>
    </source>
</evidence>
<dbReference type="FunFam" id="1.20.1070.10:FF:000054">
    <property type="entry name" value="Adhesion G protein-coupled receptor E3"/>
    <property type="match status" value="1"/>
</dbReference>
<evidence type="ECO:0000256" key="5">
    <source>
        <dbReference type="ARBA" id="ARBA00022729"/>
    </source>
</evidence>
<dbReference type="PROSITE" id="PS01187">
    <property type="entry name" value="EGF_CA"/>
    <property type="match status" value="2"/>
</dbReference>
<comment type="caution">
    <text evidence="21">Lacks conserved residue(s) required for the propagation of feature annotation.</text>
</comment>
<dbReference type="GO" id="GO:0032587">
    <property type="term" value="C:ruffle membrane"/>
    <property type="evidence" value="ECO:0007669"/>
    <property type="project" value="UniProtKB-SubCell"/>
</dbReference>
<keyword evidence="15" id="KW-0966">Cell projection</keyword>
<evidence type="ECO:0000256" key="15">
    <source>
        <dbReference type="ARBA" id="ARBA00023273"/>
    </source>
</evidence>
<evidence type="ECO:0000259" key="24">
    <source>
        <dbReference type="PROSITE" id="PS50221"/>
    </source>
</evidence>
<accession>A0A8C6EYW6</accession>
<dbReference type="InterPro" id="IPR046338">
    <property type="entry name" value="GAIN_dom_sf"/>
</dbReference>
<dbReference type="PROSITE" id="PS00010">
    <property type="entry name" value="ASX_HYDROXYL"/>
    <property type="match status" value="2"/>
</dbReference>
<keyword evidence="7" id="KW-0068">Autocatalytic cleavage</keyword>
<evidence type="ECO:0000256" key="16">
    <source>
        <dbReference type="ARBA" id="ARBA00060478"/>
    </source>
</evidence>
<dbReference type="GO" id="GO:0005509">
    <property type="term" value="F:calcium ion binding"/>
    <property type="evidence" value="ECO:0007669"/>
    <property type="project" value="InterPro"/>
</dbReference>
<dbReference type="GO" id="GO:0007189">
    <property type="term" value="P:adenylate cyclase-activating G protein-coupled receptor signaling pathway"/>
    <property type="evidence" value="ECO:0007669"/>
    <property type="project" value="TreeGrafter"/>
</dbReference>
<dbReference type="FunFam" id="2.10.25.10:FF:000216">
    <property type="entry name" value="Adhesion G protein-coupled receptor E2"/>
    <property type="match status" value="1"/>
</dbReference>
<dbReference type="InterPro" id="IPR017983">
    <property type="entry name" value="GPCR_2_secretin-like_CS"/>
</dbReference>
<dbReference type="SMART" id="SM00303">
    <property type="entry name" value="GPS"/>
    <property type="match status" value="1"/>
</dbReference>
<keyword evidence="12" id="KW-1015">Disulfide bond</keyword>
<evidence type="ECO:0000256" key="9">
    <source>
        <dbReference type="ARBA" id="ARBA00022889"/>
    </source>
</evidence>
<dbReference type="InterPro" id="IPR017981">
    <property type="entry name" value="GPCR_2-like_7TM"/>
</dbReference>
<keyword evidence="14" id="KW-0395">Inflammatory response</keyword>
<comment type="subcellular location">
    <subcellularLocation>
        <location evidence="16">Cell projection</location>
        <location evidence="16">Ruffle membrane</location>
        <topology evidence="16">Multi-pass membrane protein</topology>
    </subcellularLocation>
</comment>
<dbReference type="PANTHER" id="PTHR12011">
    <property type="entry name" value="ADHESION G-PROTEIN COUPLED RECEPTOR"/>
    <property type="match status" value="1"/>
</dbReference>
<feature type="domain" description="EGF-like" evidence="23">
    <location>
        <begin position="145"/>
        <end position="183"/>
    </location>
</feature>
<feature type="transmembrane region" description="Helical" evidence="22">
    <location>
        <begin position="554"/>
        <end position="575"/>
    </location>
</feature>
<dbReference type="SMART" id="SM00179">
    <property type="entry name" value="EGF_CA"/>
    <property type="match status" value="2"/>
</dbReference>
<dbReference type="PRINTS" id="PR00249">
    <property type="entry name" value="GPCRSECRETIN"/>
</dbReference>
<evidence type="ECO:0000256" key="18">
    <source>
        <dbReference type="ARBA" id="ARBA00070230"/>
    </source>
</evidence>
<dbReference type="PANTHER" id="PTHR12011:SF328">
    <property type="entry name" value="ADHESION G PROTEIN-COUPLED RECEPTOR E2"/>
    <property type="match status" value="1"/>
</dbReference>
<keyword evidence="10 22" id="KW-1133">Transmembrane helix</keyword>
<evidence type="ECO:0000256" key="11">
    <source>
        <dbReference type="ARBA" id="ARBA00023136"/>
    </source>
</evidence>
<feature type="transmembrane region" description="Helical" evidence="22">
    <location>
        <begin position="520"/>
        <end position="539"/>
    </location>
</feature>
<dbReference type="PROSITE" id="PS50261">
    <property type="entry name" value="G_PROTEIN_RECEP_F2_4"/>
    <property type="match status" value="1"/>
</dbReference>
<keyword evidence="11 22" id="KW-0472">Membrane</keyword>
<evidence type="ECO:0000256" key="20">
    <source>
        <dbReference type="ARBA" id="ARBA00082393"/>
    </source>
</evidence>
<dbReference type="InterPro" id="IPR057244">
    <property type="entry name" value="GAIN_B"/>
</dbReference>
<dbReference type="PROSITE" id="PS50026">
    <property type="entry name" value="EGF_3"/>
    <property type="match status" value="2"/>
</dbReference>
<dbReference type="Pfam" id="PF00002">
    <property type="entry name" value="7tm_2"/>
    <property type="match status" value="1"/>
</dbReference>
<feature type="transmembrane region" description="Helical" evidence="22">
    <location>
        <begin position="707"/>
        <end position="730"/>
    </location>
</feature>
<evidence type="ECO:0000256" key="12">
    <source>
        <dbReference type="ARBA" id="ARBA00023157"/>
    </source>
</evidence>
<keyword evidence="27" id="KW-1185">Reference proteome</keyword>
<feature type="transmembrane region" description="Helical" evidence="22">
    <location>
        <begin position="634"/>
        <end position="659"/>
    </location>
</feature>
<keyword evidence="4 22" id="KW-0812">Transmembrane</keyword>
<dbReference type="Proteomes" id="UP000694407">
    <property type="component" value="Unplaced"/>
</dbReference>
<evidence type="ECO:0000256" key="17">
    <source>
        <dbReference type="ARBA" id="ARBA00063088"/>
    </source>
</evidence>
<dbReference type="InterPro" id="IPR000742">
    <property type="entry name" value="EGF"/>
</dbReference>
<name>A0A8C6EYW6_MARMA</name>
<dbReference type="GO" id="GO:0007166">
    <property type="term" value="P:cell surface receptor signaling pathway"/>
    <property type="evidence" value="ECO:0007669"/>
    <property type="project" value="InterPro"/>
</dbReference>